<dbReference type="RefSeq" id="WP_305993004.1">
    <property type="nucleotide sequence ID" value="NZ_JAVAMP010000009.1"/>
</dbReference>
<dbReference type="EMBL" id="JAVAMP010000009">
    <property type="protein sequence ID" value="MDP5275695.1"/>
    <property type="molecule type" value="Genomic_DNA"/>
</dbReference>
<dbReference type="Proteomes" id="UP001231941">
    <property type="component" value="Unassembled WGS sequence"/>
</dbReference>
<protein>
    <submittedName>
        <fullName evidence="1">Uncharacterized protein</fullName>
    </submittedName>
</protein>
<keyword evidence="2" id="KW-1185">Reference proteome</keyword>
<comment type="caution">
    <text evidence="1">The sequence shown here is derived from an EMBL/GenBank/DDBJ whole genome shotgun (WGS) entry which is preliminary data.</text>
</comment>
<accession>A0ABT9J252</accession>
<proteinExistence type="predicted"/>
<evidence type="ECO:0000313" key="2">
    <source>
        <dbReference type="Proteomes" id="UP001231941"/>
    </source>
</evidence>
<name>A0ABT9J252_9BACL</name>
<reference evidence="1 2" key="1">
    <citation type="submission" date="2023-08" db="EMBL/GenBank/DDBJ databases">
        <authorList>
            <person name="Park J.-S."/>
        </authorList>
    </citation>
    <scope>NUCLEOTIDE SEQUENCE [LARGE SCALE GENOMIC DNA]</scope>
    <source>
        <strain evidence="1 2">2205SS18-9</strain>
    </source>
</reference>
<sequence>MPEVTPNLRINKPLGNENVSREAFNENWDIIDENAATKGELDSHTNNTTQHLTTNERSAWNAKETPLGAQEKADFAEENAKSYTDQKVSSIQLTAENISIEDDEGQFASENVEGALSELFQSVSDGKTTLAAAITDMGQSVFGHYTFAQLAAAISNISDDATASASLVLTGTTFYQGGEKRTGTMPDRGAMTYTPSTSNQTIPEGYHSGSGQVEGDTDLRSENIKKGVSIFGVNGASDVVDTGDATAVEANLLLGTTAYVDGSKITGSMPTRGAMTYTPSTSNQTIPEGYHSGSGYVVGDADLKSENIKKGVSIFGVNGASDVADTGDATAVEANLLLGTTAYVDGSKITGSMPTRGAMTYTPSTSNQTIPEGYHSGSGYVVGDADLKSGNIKNGISIFGVNGASDIVDTGDATAAASSILTGKTAYVNGSKVTGTMTDRGNIVITPSTSNQSISLGYHSGSGYVVGDADLNAANIKAGKNIFGVSGSFTSDATAIASDIVSGKTAYVNGNKITGTSNRKQWATGTVNLNIGYSTTDNVTISNLPFTPTILKIVGGSTFVGGPLENRVEGGDAVYISSNLFVLSQGRYVYEYWDERWQEPIFREVTLNITSFYPTSNGFYFAHAGAGNSAFLNNTVSFTWTAIE</sequence>
<evidence type="ECO:0000313" key="1">
    <source>
        <dbReference type="EMBL" id="MDP5275695.1"/>
    </source>
</evidence>
<gene>
    <name evidence="1" type="ORF">Q5Y73_16415</name>
</gene>
<organism evidence="1 2">
    <name type="scientific">Chengkuizengella axinellae</name>
    <dbReference type="NCBI Taxonomy" id="3064388"/>
    <lineage>
        <taxon>Bacteria</taxon>
        <taxon>Bacillati</taxon>
        <taxon>Bacillota</taxon>
        <taxon>Bacilli</taxon>
        <taxon>Bacillales</taxon>
        <taxon>Paenibacillaceae</taxon>
        <taxon>Chengkuizengella</taxon>
    </lineage>
</organism>